<evidence type="ECO:0000313" key="3">
    <source>
        <dbReference type="EMBL" id="PON46135.1"/>
    </source>
</evidence>
<dbReference type="AlphaFoldDB" id="A0A2P5BBI1"/>
<dbReference type="InterPro" id="IPR031950">
    <property type="entry name" value="EFTUD2_N"/>
</dbReference>
<dbReference type="STRING" id="3476.A0A2P5BBI1"/>
<evidence type="ECO:0000256" key="1">
    <source>
        <dbReference type="SAM" id="MobiDB-lite"/>
    </source>
</evidence>
<proteinExistence type="predicted"/>
<feature type="compositionally biased region" description="Acidic residues" evidence="1">
    <location>
        <begin position="17"/>
        <end position="32"/>
    </location>
</feature>
<sequence>MDKSLYDEFGNYIGPDIESDQESDREDDDEDLLDRPGEEGAASNGEDAADASNGWLTASNDVDMDNQIVLAEDKKYYPTARGLW</sequence>
<accession>A0A2P5BBI1</accession>
<evidence type="ECO:0000259" key="2">
    <source>
        <dbReference type="Pfam" id="PF16004"/>
    </source>
</evidence>
<gene>
    <name evidence="3" type="ORF">PanWU01x14_253580</name>
</gene>
<organism evidence="3 4">
    <name type="scientific">Parasponia andersonii</name>
    <name type="common">Sponia andersonii</name>
    <dbReference type="NCBI Taxonomy" id="3476"/>
    <lineage>
        <taxon>Eukaryota</taxon>
        <taxon>Viridiplantae</taxon>
        <taxon>Streptophyta</taxon>
        <taxon>Embryophyta</taxon>
        <taxon>Tracheophyta</taxon>
        <taxon>Spermatophyta</taxon>
        <taxon>Magnoliopsida</taxon>
        <taxon>eudicotyledons</taxon>
        <taxon>Gunneridae</taxon>
        <taxon>Pentapetalae</taxon>
        <taxon>rosids</taxon>
        <taxon>fabids</taxon>
        <taxon>Rosales</taxon>
        <taxon>Cannabaceae</taxon>
        <taxon>Parasponia</taxon>
    </lineage>
</organism>
<dbReference type="EMBL" id="JXTB01000317">
    <property type="protein sequence ID" value="PON46135.1"/>
    <property type="molecule type" value="Genomic_DNA"/>
</dbReference>
<feature type="region of interest" description="Disordered" evidence="1">
    <location>
        <begin position="1"/>
        <end position="62"/>
    </location>
</feature>
<dbReference type="Proteomes" id="UP000237105">
    <property type="component" value="Unassembled WGS sequence"/>
</dbReference>
<name>A0A2P5BBI1_PARAD</name>
<keyword evidence="4" id="KW-1185">Reference proteome</keyword>
<dbReference type="OrthoDB" id="364892at2759"/>
<protein>
    <submittedName>
        <fullName evidence="3">116 kDa U5 small nuclear ribonucleoprotein component, N-terminal</fullName>
    </submittedName>
</protein>
<dbReference type="GO" id="GO:1990904">
    <property type="term" value="C:ribonucleoprotein complex"/>
    <property type="evidence" value="ECO:0007669"/>
    <property type="project" value="UniProtKB-KW"/>
</dbReference>
<dbReference type="Pfam" id="PF16004">
    <property type="entry name" value="EFTUD2"/>
    <property type="match status" value="1"/>
</dbReference>
<reference evidence="4" key="1">
    <citation type="submission" date="2016-06" db="EMBL/GenBank/DDBJ databases">
        <title>Parallel loss of symbiosis genes in relatives of nitrogen-fixing non-legume Parasponia.</title>
        <authorList>
            <person name="Van Velzen R."/>
            <person name="Holmer R."/>
            <person name="Bu F."/>
            <person name="Rutten L."/>
            <person name="Van Zeijl A."/>
            <person name="Liu W."/>
            <person name="Santuari L."/>
            <person name="Cao Q."/>
            <person name="Sharma T."/>
            <person name="Shen D."/>
            <person name="Roswanjaya Y."/>
            <person name="Wardhani T."/>
            <person name="Kalhor M.S."/>
            <person name="Jansen J."/>
            <person name="Van den Hoogen J."/>
            <person name="Gungor B."/>
            <person name="Hartog M."/>
            <person name="Hontelez J."/>
            <person name="Verver J."/>
            <person name="Yang W.-C."/>
            <person name="Schijlen E."/>
            <person name="Repin R."/>
            <person name="Schilthuizen M."/>
            <person name="Schranz E."/>
            <person name="Heidstra R."/>
            <person name="Miyata K."/>
            <person name="Fedorova E."/>
            <person name="Kohlen W."/>
            <person name="Bisseling T."/>
            <person name="Smit S."/>
            <person name="Geurts R."/>
        </authorList>
    </citation>
    <scope>NUCLEOTIDE SEQUENCE [LARGE SCALE GENOMIC DNA]</scope>
    <source>
        <strain evidence="4">cv. WU1-14</strain>
    </source>
</reference>
<comment type="caution">
    <text evidence="3">The sequence shown here is derived from an EMBL/GenBank/DDBJ whole genome shotgun (WGS) entry which is preliminary data.</text>
</comment>
<evidence type="ECO:0000313" key="4">
    <source>
        <dbReference type="Proteomes" id="UP000237105"/>
    </source>
</evidence>
<keyword evidence="3" id="KW-0687">Ribonucleoprotein</keyword>
<feature type="domain" description="116kDa U5 small nuclear ribonucleoprotein component N-terminal" evidence="2">
    <location>
        <begin position="4"/>
        <end position="81"/>
    </location>
</feature>